<evidence type="ECO:0000313" key="4">
    <source>
        <dbReference type="EMBL" id="CAK9095538.1"/>
    </source>
</evidence>
<name>A0ABP0R4E3_9DINO</name>
<gene>
    <name evidence="3" type="ORF">CCMP2556_LOCUS45467</name>
    <name evidence="4" type="ORF">CCMP2556_LOCUS45499</name>
</gene>
<evidence type="ECO:0000313" key="5">
    <source>
        <dbReference type="Proteomes" id="UP001642484"/>
    </source>
</evidence>
<feature type="region of interest" description="Disordered" evidence="2">
    <location>
        <begin position="51"/>
        <end position="110"/>
    </location>
</feature>
<reference evidence="3 5" key="1">
    <citation type="submission" date="2024-02" db="EMBL/GenBank/DDBJ databases">
        <authorList>
            <person name="Chen Y."/>
            <person name="Shah S."/>
            <person name="Dougan E. K."/>
            <person name="Thang M."/>
            <person name="Chan C."/>
        </authorList>
    </citation>
    <scope>NUCLEOTIDE SEQUENCE [LARGE SCALE GENOMIC DNA]</scope>
</reference>
<dbReference type="Proteomes" id="UP001642484">
    <property type="component" value="Unassembled WGS sequence"/>
</dbReference>
<proteinExistence type="predicted"/>
<keyword evidence="5" id="KW-1185">Reference proteome</keyword>
<evidence type="ECO:0000256" key="1">
    <source>
        <dbReference type="SAM" id="Coils"/>
    </source>
</evidence>
<accession>A0ABP0R4E3</accession>
<sequence>MTSEADKKIRSLEKKLREIKKLQERLDSGEQLEKLQLDKIAKQKDVEEQLIFLQKEESEPPGPTPVKSSGAKEMPAGRASIPNPTSKASARSAASEAAGSGAGGSGARGGYMDTHLEDAICLGNQRKDEVEQTRRYKYLRSPMAQQWKEEFVGVFEVHPPDTTPETKDHSKWMTFTEPFEFYLWESQNIPVDHLKKTIHKATSVKKSDFSLQTMTSERQKLPWDADAVVEFRKLVQKGLSSSEVEKKPVVRIQAVPNGSLLRRKKVPANERTSEARRGKMGLFGAEWTTAGKS</sequence>
<dbReference type="EMBL" id="CAXAMN010025473">
    <property type="protein sequence ID" value="CAK9095447.1"/>
    <property type="molecule type" value="Genomic_DNA"/>
</dbReference>
<organism evidence="3 5">
    <name type="scientific">Durusdinium trenchii</name>
    <dbReference type="NCBI Taxonomy" id="1381693"/>
    <lineage>
        <taxon>Eukaryota</taxon>
        <taxon>Sar</taxon>
        <taxon>Alveolata</taxon>
        <taxon>Dinophyceae</taxon>
        <taxon>Suessiales</taxon>
        <taxon>Symbiodiniaceae</taxon>
        <taxon>Durusdinium</taxon>
    </lineage>
</organism>
<evidence type="ECO:0000256" key="2">
    <source>
        <dbReference type="SAM" id="MobiDB-lite"/>
    </source>
</evidence>
<feature type="compositionally biased region" description="Low complexity" evidence="2">
    <location>
        <begin position="88"/>
        <end position="99"/>
    </location>
</feature>
<dbReference type="EMBL" id="CAXAMN010025484">
    <property type="protein sequence ID" value="CAK9095538.1"/>
    <property type="molecule type" value="Genomic_DNA"/>
</dbReference>
<comment type="caution">
    <text evidence="3">The sequence shown here is derived from an EMBL/GenBank/DDBJ whole genome shotgun (WGS) entry which is preliminary data.</text>
</comment>
<feature type="coiled-coil region" evidence="1">
    <location>
        <begin position="2"/>
        <end position="32"/>
    </location>
</feature>
<protein>
    <submittedName>
        <fullName evidence="3">Uncharacterized protein</fullName>
    </submittedName>
</protein>
<keyword evidence="1" id="KW-0175">Coiled coil</keyword>
<feature type="compositionally biased region" description="Gly residues" evidence="2">
    <location>
        <begin position="100"/>
        <end position="109"/>
    </location>
</feature>
<evidence type="ECO:0000313" key="3">
    <source>
        <dbReference type="EMBL" id="CAK9095447.1"/>
    </source>
</evidence>